<keyword evidence="3" id="KW-0245">EGF-like domain</keyword>
<dbReference type="AlphaFoldDB" id="A0A6P8H3P9"/>
<feature type="domain" description="Apple" evidence="6">
    <location>
        <begin position="26"/>
        <end position="106"/>
    </location>
</feature>
<feature type="signal peptide" evidence="4">
    <location>
        <begin position="1"/>
        <end position="18"/>
    </location>
</feature>
<dbReference type="InterPro" id="IPR000742">
    <property type="entry name" value="EGF"/>
</dbReference>
<keyword evidence="4" id="KW-0732">Signal</keyword>
<evidence type="ECO:0000256" key="1">
    <source>
        <dbReference type="ARBA" id="ARBA00006373"/>
    </source>
</evidence>
<evidence type="ECO:0000259" key="6">
    <source>
        <dbReference type="PROSITE" id="PS50948"/>
    </source>
</evidence>
<dbReference type="RefSeq" id="XP_031550208.1">
    <property type="nucleotide sequence ID" value="XM_031694348.1"/>
</dbReference>
<gene>
    <name evidence="8 9" type="primary">LOC116287660</name>
</gene>
<keyword evidence="7" id="KW-1185">Reference proteome</keyword>
<keyword evidence="2 3" id="KW-1015">Disulfide bond</keyword>
<comment type="similarity">
    <text evidence="1">Belongs to the EGF domain peptide family.</text>
</comment>
<organism evidence="7 9">
    <name type="scientific">Actinia tenebrosa</name>
    <name type="common">Australian red waratah sea anemone</name>
    <dbReference type="NCBI Taxonomy" id="6105"/>
    <lineage>
        <taxon>Eukaryota</taxon>
        <taxon>Metazoa</taxon>
        <taxon>Cnidaria</taxon>
        <taxon>Anthozoa</taxon>
        <taxon>Hexacorallia</taxon>
        <taxon>Actiniaria</taxon>
        <taxon>Actiniidae</taxon>
        <taxon>Actinia</taxon>
    </lineage>
</organism>
<reference evidence="8 9" key="1">
    <citation type="submission" date="2025-04" db="UniProtKB">
        <authorList>
            <consortium name="RefSeq"/>
        </authorList>
    </citation>
    <scope>IDENTIFICATION</scope>
    <source>
        <tissue evidence="8 9">Tentacle</tissue>
    </source>
</reference>
<dbReference type="RefSeq" id="XP_031550207.1">
    <property type="nucleotide sequence ID" value="XM_031694347.1"/>
</dbReference>
<dbReference type="OrthoDB" id="5945029at2759"/>
<feature type="disulfide bond" evidence="3">
    <location>
        <begin position="153"/>
        <end position="162"/>
    </location>
</feature>
<evidence type="ECO:0000256" key="4">
    <source>
        <dbReference type="SAM" id="SignalP"/>
    </source>
</evidence>
<evidence type="ECO:0000313" key="7">
    <source>
        <dbReference type="Proteomes" id="UP000515163"/>
    </source>
</evidence>
<dbReference type="PROSITE" id="PS50026">
    <property type="entry name" value="EGF_3"/>
    <property type="match status" value="1"/>
</dbReference>
<accession>A0A6P8H3P9</accession>
<name>A0A6P8H3P9_ACTTE</name>
<dbReference type="SUPFAM" id="SSF57414">
    <property type="entry name" value="Hairpin loop containing domain-like"/>
    <property type="match status" value="1"/>
</dbReference>
<dbReference type="PROSITE" id="PS00010">
    <property type="entry name" value="ASX_HYDROXYL"/>
    <property type="match status" value="1"/>
</dbReference>
<dbReference type="PROSITE" id="PS00022">
    <property type="entry name" value="EGF_1"/>
    <property type="match status" value="1"/>
</dbReference>
<proteinExistence type="inferred from homology"/>
<evidence type="ECO:0000256" key="2">
    <source>
        <dbReference type="ARBA" id="ARBA00023157"/>
    </source>
</evidence>
<dbReference type="Gene3D" id="2.10.25.10">
    <property type="entry name" value="Laminin"/>
    <property type="match status" value="1"/>
</dbReference>
<protein>
    <submittedName>
        <fullName evidence="8 9">Uncharacterized protein LOC116287660</fullName>
    </submittedName>
</protein>
<dbReference type="KEGG" id="aten:116287660"/>
<evidence type="ECO:0000256" key="3">
    <source>
        <dbReference type="PROSITE-ProRule" id="PRU00076"/>
    </source>
</evidence>
<dbReference type="CDD" id="cd00054">
    <property type="entry name" value="EGF_CA"/>
    <property type="match status" value="1"/>
</dbReference>
<dbReference type="GeneID" id="116287660"/>
<dbReference type="PROSITE" id="PS50948">
    <property type="entry name" value="PAN"/>
    <property type="match status" value="1"/>
</dbReference>
<sequence>MLTHVIITLLSFLTHAIAQFQCQGTCYSGSFPKGNDVIAGQHLRGYSYKNISTDVPRVCFSSCFNDCRCNAFQMKDVRCELLDEDKTSKAADFVDGTGYVYYDLQQKLYKGQSHMVQPADVCYNGCCRNQPCHNGGTCVEHCVNSKEKFSCTCNSYYYGKVCEKMRPYNSCMDVLNAYTSAGKMPRNGAYRIARSDNLAFQSFYCAFEGANKAWTLIESFALANKGLYAKKDFLTNFFRNNDFPPNWNDYRLQKNAILYHLRPRSTMFRATCDFPKRESLTPDFLLGYLSECDFINNNQMKGHCIKFAHINIRGYDFYNTTAPVWHLQGTCHFAIDPTGNRCSFSIPESVKSEDNFGAYFVINPRSTCTATQNSTTQWWLGEEK</sequence>
<feature type="domain" description="EGF-like" evidence="5">
    <location>
        <begin position="127"/>
        <end position="163"/>
    </location>
</feature>
<feature type="chain" id="PRO_5044653007" evidence="4">
    <location>
        <begin position="19"/>
        <end position="384"/>
    </location>
</feature>
<dbReference type="Proteomes" id="UP000515163">
    <property type="component" value="Unplaced"/>
</dbReference>
<dbReference type="InterPro" id="IPR000152">
    <property type="entry name" value="EGF-type_Asp/Asn_hydroxyl_site"/>
</dbReference>
<comment type="caution">
    <text evidence="3">Lacks conserved residue(s) required for the propagation of feature annotation.</text>
</comment>
<evidence type="ECO:0000313" key="9">
    <source>
        <dbReference type="RefSeq" id="XP_031550208.1"/>
    </source>
</evidence>
<evidence type="ECO:0000313" key="8">
    <source>
        <dbReference type="RefSeq" id="XP_031550207.1"/>
    </source>
</evidence>
<evidence type="ECO:0000259" key="5">
    <source>
        <dbReference type="PROSITE" id="PS50026"/>
    </source>
</evidence>
<dbReference type="InterPro" id="IPR003609">
    <property type="entry name" value="Pan_app"/>
</dbReference>